<dbReference type="SUPFAM" id="SSF56672">
    <property type="entry name" value="DNA/RNA polymerases"/>
    <property type="match status" value="1"/>
</dbReference>
<organism evidence="2 3">
    <name type="scientific">Pelotomaculum schinkii</name>
    <dbReference type="NCBI Taxonomy" id="78350"/>
    <lineage>
        <taxon>Bacteria</taxon>
        <taxon>Bacillati</taxon>
        <taxon>Bacillota</taxon>
        <taxon>Clostridia</taxon>
        <taxon>Eubacteriales</taxon>
        <taxon>Desulfotomaculaceae</taxon>
        <taxon>Pelotomaculum</taxon>
    </lineage>
</organism>
<comment type="caution">
    <text evidence="2">The sequence shown here is derived from an EMBL/GenBank/DDBJ whole genome shotgun (WGS) entry which is preliminary data.</text>
</comment>
<accession>A0A4Y7RF88</accession>
<gene>
    <name evidence="2" type="ORF">Psch_00525</name>
</gene>
<proteinExistence type="predicted"/>
<dbReference type="InterPro" id="IPR043502">
    <property type="entry name" value="DNA/RNA_pol_sf"/>
</dbReference>
<protein>
    <submittedName>
        <fullName evidence="2">Reverse transcriptase (RNA-dependent DNA polymerase)</fullName>
    </submittedName>
</protein>
<keyword evidence="2" id="KW-0548">Nucleotidyltransferase</keyword>
<evidence type="ECO:0000313" key="3">
    <source>
        <dbReference type="Proteomes" id="UP000298324"/>
    </source>
</evidence>
<keyword evidence="2" id="KW-0808">Transferase</keyword>
<dbReference type="EMBL" id="QFGA01000001">
    <property type="protein sequence ID" value="TEB06987.1"/>
    <property type="molecule type" value="Genomic_DNA"/>
</dbReference>
<dbReference type="InterPro" id="IPR000477">
    <property type="entry name" value="RT_dom"/>
</dbReference>
<dbReference type="GO" id="GO:0003964">
    <property type="term" value="F:RNA-directed DNA polymerase activity"/>
    <property type="evidence" value="ECO:0007669"/>
    <property type="project" value="UniProtKB-KW"/>
</dbReference>
<sequence length="155" mass="18334">MKNIPVTILRKYFLKFFSSQFICYNYADDVAFMFQYEFEAKAFFEAIKIRLAKFGLELSEEKSNIIRFGRFAKDKNTFDFLGFTFINGKGRKDGKYAVILRTSKKKLKQKCAAVNQWLKEHLHDKPEETIRNFVRNSSFPGWALIYPARRWPIGC</sequence>
<dbReference type="AlphaFoldDB" id="A0A4Y7RF88"/>
<keyword evidence="2" id="KW-0695">RNA-directed DNA polymerase</keyword>
<name>A0A4Y7RF88_9FIRM</name>
<dbReference type="PROSITE" id="PS50878">
    <property type="entry name" value="RT_POL"/>
    <property type="match status" value="1"/>
</dbReference>
<dbReference type="Proteomes" id="UP000298324">
    <property type="component" value="Unassembled WGS sequence"/>
</dbReference>
<feature type="domain" description="Reverse transcriptase" evidence="1">
    <location>
        <begin position="1"/>
        <end position="85"/>
    </location>
</feature>
<reference evidence="2 3" key="1">
    <citation type="journal article" date="2018" name="Environ. Microbiol.">
        <title>Novel energy conservation strategies and behaviour of Pelotomaculum schinkii driving syntrophic propionate catabolism.</title>
        <authorList>
            <person name="Hidalgo-Ahumada C.A.P."/>
            <person name="Nobu M.K."/>
            <person name="Narihiro T."/>
            <person name="Tamaki H."/>
            <person name="Liu W.T."/>
            <person name="Kamagata Y."/>
            <person name="Stams A.J.M."/>
            <person name="Imachi H."/>
            <person name="Sousa D.Z."/>
        </authorList>
    </citation>
    <scope>NUCLEOTIDE SEQUENCE [LARGE SCALE GENOMIC DNA]</scope>
    <source>
        <strain evidence="2 3">HH</strain>
    </source>
</reference>
<evidence type="ECO:0000259" key="1">
    <source>
        <dbReference type="PROSITE" id="PS50878"/>
    </source>
</evidence>
<keyword evidence="3" id="KW-1185">Reference proteome</keyword>
<evidence type="ECO:0000313" key="2">
    <source>
        <dbReference type="EMBL" id="TEB06987.1"/>
    </source>
</evidence>
<dbReference type="Pfam" id="PF00078">
    <property type="entry name" value="RVT_1"/>
    <property type="match status" value="1"/>
</dbReference>